<proteinExistence type="predicted"/>
<evidence type="ECO:0000256" key="2">
    <source>
        <dbReference type="ARBA" id="ARBA00022692"/>
    </source>
</evidence>
<dbReference type="RefSeq" id="XP_007921209.1">
    <property type="nucleotide sequence ID" value="XM_007923018.1"/>
</dbReference>
<feature type="transmembrane region" description="Helical" evidence="5">
    <location>
        <begin position="257"/>
        <end position="276"/>
    </location>
</feature>
<keyword evidence="2 5" id="KW-0812">Transmembrane</keyword>
<evidence type="ECO:0000313" key="7">
    <source>
        <dbReference type="Proteomes" id="UP000016932"/>
    </source>
</evidence>
<dbReference type="VEuPathDB" id="FungiDB:MYCFIDRAFT_169680"/>
<dbReference type="HOGENOM" id="CLU_927881_0_0_1"/>
<dbReference type="KEGG" id="pfj:MYCFIDRAFT_169680"/>
<dbReference type="eggNOG" id="KOG0254">
    <property type="taxonomic scope" value="Eukaryota"/>
</dbReference>
<accession>N1Q852</accession>
<comment type="subcellular location">
    <subcellularLocation>
        <location evidence="1">Membrane</location>
        <topology evidence="1">Multi-pass membrane protein</topology>
    </subcellularLocation>
</comment>
<dbReference type="GeneID" id="19332395"/>
<gene>
    <name evidence="6" type="ORF">MYCFIDRAFT_169680</name>
</gene>
<dbReference type="GO" id="GO:0000329">
    <property type="term" value="C:fungal-type vacuole membrane"/>
    <property type="evidence" value="ECO:0007669"/>
    <property type="project" value="TreeGrafter"/>
</dbReference>
<dbReference type="EMBL" id="KB446555">
    <property type="protein sequence ID" value="EME87951.1"/>
    <property type="molecule type" value="Genomic_DNA"/>
</dbReference>
<feature type="transmembrane region" description="Helical" evidence="5">
    <location>
        <begin position="178"/>
        <end position="203"/>
    </location>
</feature>
<keyword evidence="7" id="KW-1185">Reference proteome</keyword>
<feature type="transmembrane region" description="Helical" evidence="5">
    <location>
        <begin position="115"/>
        <end position="137"/>
    </location>
</feature>
<dbReference type="GO" id="GO:0015174">
    <property type="term" value="F:basic amino acid transmembrane transporter activity"/>
    <property type="evidence" value="ECO:0007669"/>
    <property type="project" value="TreeGrafter"/>
</dbReference>
<dbReference type="Proteomes" id="UP000016932">
    <property type="component" value="Unassembled WGS sequence"/>
</dbReference>
<evidence type="ECO:0000256" key="3">
    <source>
        <dbReference type="ARBA" id="ARBA00022989"/>
    </source>
</evidence>
<dbReference type="PANTHER" id="PTHR23501:SF6">
    <property type="entry name" value="MULTIDRUG TRANSPORTER, PUTATIVE (AFU_ORTHOLOGUE AFUA_3G14560)-RELATED"/>
    <property type="match status" value="1"/>
</dbReference>
<keyword evidence="4 5" id="KW-0472">Membrane</keyword>
<dbReference type="PANTHER" id="PTHR23501">
    <property type="entry name" value="MAJOR FACILITATOR SUPERFAMILY"/>
    <property type="match status" value="1"/>
</dbReference>
<dbReference type="AlphaFoldDB" id="N1Q852"/>
<name>N1Q852_PSEFD</name>
<dbReference type="SUPFAM" id="SSF103473">
    <property type="entry name" value="MFS general substrate transporter"/>
    <property type="match status" value="1"/>
</dbReference>
<evidence type="ECO:0000256" key="4">
    <source>
        <dbReference type="ARBA" id="ARBA00023136"/>
    </source>
</evidence>
<feature type="transmembrane region" description="Helical" evidence="5">
    <location>
        <begin position="143"/>
        <end position="166"/>
    </location>
</feature>
<protein>
    <recommendedName>
        <fullName evidence="8">Major facilitator superfamily (MFS) profile domain-containing protein</fullName>
    </recommendedName>
</protein>
<evidence type="ECO:0000313" key="6">
    <source>
        <dbReference type="EMBL" id="EME87951.1"/>
    </source>
</evidence>
<keyword evidence="3 5" id="KW-1133">Transmembrane helix</keyword>
<evidence type="ECO:0008006" key="8">
    <source>
        <dbReference type="Google" id="ProtNLM"/>
    </source>
</evidence>
<dbReference type="OrthoDB" id="4160219at2759"/>
<reference evidence="6 7" key="1">
    <citation type="journal article" date="2012" name="PLoS Pathog.">
        <title>Diverse lifestyles and strategies of plant pathogenesis encoded in the genomes of eighteen Dothideomycetes fungi.</title>
        <authorList>
            <person name="Ohm R.A."/>
            <person name="Feau N."/>
            <person name="Henrissat B."/>
            <person name="Schoch C.L."/>
            <person name="Horwitz B.A."/>
            <person name="Barry K.W."/>
            <person name="Condon B.J."/>
            <person name="Copeland A.C."/>
            <person name="Dhillon B."/>
            <person name="Glaser F."/>
            <person name="Hesse C.N."/>
            <person name="Kosti I."/>
            <person name="LaButti K."/>
            <person name="Lindquist E.A."/>
            <person name="Lucas S."/>
            <person name="Salamov A.A."/>
            <person name="Bradshaw R.E."/>
            <person name="Ciuffetti L."/>
            <person name="Hamelin R.C."/>
            <person name="Kema G.H.J."/>
            <person name="Lawrence C."/>
            <person name="Scott J.A."/>
            <person name="Spatafora J.W."/>
            <person name="Turgeon B.G."/>
            <person name="de Wit P.J.G.M."/>
            <person name="Zhong S."/>
            <person name="Goodwin S.B."/>
            <person name="Grigoriev I.V."/>
        </authorList>
    </citation>
    <scope>NUCLEOTIDE SEQUENCE [LARGE SCALE GENOMIC DNA]</scope>
    <source>
        <strain evidence="6 7">CIRAD86</strain>
    </source>
</reference>
<evidence type="ECO:0000256" key="5">
    <source>
        <dbReference type="SAM" id="Phobius"/>
    </source>
</evidence>
<evidence type="ECO:0000256" key="1">
    <source>
        <dbReference type="ARBA" id="ARBA00004141"/>
    </source>
</evidence>
<dbReference type="InterPro" id="IPR036259">
    <property type="entry name" value="MFS_trans_sf"/>
</dbReference>
<organism evidence="6 7">
    <name type="scientific">Pseudocercospora fijiensis (strain CIRAD86)</name>
    <name type="common">Black leaf streak disease fungus</name>
    <name type="synonym">Mycosphaerella fijiensis</name>
    <dbReference type="NCBI Taxonomy" id="383855"/>
    <lineage>
        <taxon>Eukaryota</taxon>
        <taxon>Fungi</taxon>
        <taxon>Dikarya</taxon>
        <taxon>Ascomycota</taxon>
        <taxon>Pezizomycotina</taxon>
        <taxon>Dothideomycetes</taxon>
        <taxon>Dothideomycetidae</taxon>
        <taxon>Mycosphaerellales</taxon>
        <taxon>Mycosphaerellaceae</taxon>
        <taxon>Pseudocercospora</taxon>
    </lineage>
</organism>
<sequence length="300" mass="32714">MRAILALRSVRAPAGICASLMKGAQKTWNIGAFTLGSLPSRAVCLPSPPSGAPHRDQRSNILWDANTFRDMTTRHVSEERFWTGPLITRIDFSHRPLPLRAPSWLDKHLTRPGSFYFPTLVGYGLFPVTLAVLAALSKDSSPAWAFILVVFLCGLTTGATQNYDLAHLLHITPKETHYVATALLATFRGFAGSFGAAIGGGLFPRTLDGSLKGRFADQGMERAALIRRLLGSPALVEQLDGVEKQIAVAGYQDALKLLWLSMALIAVAMLFVQAGVGPKWDAEKHRLEGERQSLLNEAQR</sequence>